<dbReference type="PANTHER" id="PTHR46590:SF1">
    <property type="entry name" value="PHOSPHATIDYLINOSITOL TRANSFER PROTEIN CSR1"/>
    <property type="match status" value="1"/>
</dbReference>
<keyword evidence="2" id="KW-0812">Transmembrane</keyword>
<dbReference type="EMBL" id="MDYL01000010">
    <property type="protein sequence ID" value="OQD74688.1"/>
    <property type="molecule type" value="Genomic_DNA"/>
</dbReference>
<feature type="region of interest" description="Disordered" evidence="1">
    <location>
        <begin position="145"/>
        <end position="187"/>
    </location>
</feature>
<feature type="domain" description="CRAL-TRIO" evidence="3">
    <location>
        <begin position="313"/>
        <end position="458"/>
    </location>
</feature>
<dbReference type="OMA" id="ISTMRWR"/>
<evidence type="ECO:0000259" key="3">
    <source>
        <dbReference type="PROSITE" id="PS50191"/>
    </source>
</evidence>
<dbReference type="Gene3D" id="3.40.525.10">
    <property type="entry name" value="CRAL-TRIO lipid binding domain"/>
    <property type="match status" value="1"/>
</dbReference>
<dbReference type="AlphaFoldDB" id="A0A1V6PCD0"/>
<evidence type="ECO:0000256" key="1">
    <source>
        <dbReference type="SAM" id="MobiDB-lite"/>
    </source>
</evidence>
<dbReference type="PROSITE" id="PS50191">
    <property type="entry name" value="CRAL_TRIO"/>
    <property type="match status" value="1"/>
</dbReference>
<dbReference type="InterPro" id="IPR036273">
    <property type="entry name" value="CRAL/TRIO_N_dom_sf"/>
</dbReference>
<evidence type="ECO:0000256" key="2">
    <source>
        <dbReference type="SAM" id="Phobius"/>
    </source>
</evidence>
<dbReference type="InterPro" id="IPR001251">
    <property type="entry name" value="CRAL-TRIO_dom"/>
</dbReference>
<name>A0A1V6PCD0_PENDC</name>
<evidence type="ECO:0000313" key="4">
    <source>
        <dbReference type="EMBL" id="OQD74688.1"/>
    </source>
</evidence>
<organism evidence="4 5">
    <name type="scientific">Penicillium decumbens</name>
    <dbReference type="NCBI Taxonomy" id="69771"/>
    <lineage>
        <taxon>Eukaryota</taxon>
        <taxon>Fungi</taxon>
        <taxon>Dikarya</taxon>
        <taxon>Ascomycota</taxon>
        <taxon>Pezizomycotina</taxon>
        <taxon>Eurotiomycetes</taxon>
        <taxon>Eurotiomycetidae</taxon>
        <taxon>Eurotiales</taxon>
        <taxon>Aspergillaceae</taxon>
        <taxon>Penicillium</taxon>
    </lineage>
</organism>
<evidence type="ECO:0000313" key="5">
    <source>
        <dbReference type="Proteomes" id="UP000191522"/>
    </source>
</evidence>
<dbReference type="SUPFAM" id="SSF46938">
    <property type="entry name" value="CRAL/TRIO N-terminal domain"/>
    <property type="match status" value="1"/>
</dbReference>
<sequence>MRNCPILRRRLHSSANLSSPLVTAQIPYARLPRSPTLARPYSTRTQPREASSFWSVTFALLAITGGAWLHDIYSKYKQQLPAPSRIPPQEPFLGIIDTLKTMPVEPAPGTVGTLTPEQEAKLQEFWLLTLKVFGVKLDGFEAEANGNGNNQAAPATPSTEKKSPTKRRWGLWGRGTDDEDDKSVSSANGITSGLASINITDGDDKYGQSKEFQQALEQLEPEHIRTAYWNMVKQDNPDSLLLRFLRARKWDTKKALIMMISTMRWRLQDVHVDDDIMAHGDAVALEDSKSSDPGKKKKGEQFLYQMRMGKSFLHGVDRFGRPICVVRTRLHKAGDQDADTLERFTVYTIETARLLLAPPVETATIIFDMTDFSLANMDYTPVKFMIKCFEANYPESLGAVLIHKAPWIFSSIWSVIKGWLDPVVAAKIHFTKNRQDLEAFIPPSQIMKELDGDEDWKYEYVEVKDGENKLMEDTETRDKLLAERQTLAKEIQDITIEWIRASFKKETEAASAAKEKRNALIEELRQQYWRLDPYIRARSLYDRLNIVQGGGKIEFYPDASKTEDAKTA</sequence>
<gene>
    <name evidence="4" type="ORF">PENDEC_c010G05836</name>
</gene>
<keyword evidence="2" id="KW-0472">Membrane</keyword>
<feature type="transmembrane region" description="Helical" evidence="2">
    <location>
        <begin position="52"/>
        <end position="70"/>
    </location>
</feature>
<keyword evidence="2" id="KW-1133">Transmembrane helix</keyword>
<keyword evidence="5" id="KW-1185">Reference proteome</keyword>
<dbReference type="PANTHER" id="PTHR46590">
    <property type="entry name" value="PHOSPHATIDYLINOSITOL TRANSFER PROTEIN CSR1-RELATED"/>
    <property type="match status" value="1"/>
</dbReference>
<proteinExistence type="predicted"/>
<dbReference type="InterPro" id="IPR052432">
    <property type="entry name" value="PITP/CRAL-TRIO"/>
</dbReference>
<reference evidence="5" key="1">
    <citation type="journal article" date="2017" name="Nat. Microbiol.">
        <title>Global analysis of biosynthetic gene clusters reveals vast potential of secondary metabolite production in Penicillium species.</title>
        <authorList>
            <person name="Nielsen J.C."/>
            <person name="Grijseels S."/>
            <person name="Prigent S."/>
            <person name="Ji B."/>
            <person name="Dainat J."/>
            <person name="Nielsen K.F."/>
            <person name="Frisvad J.C."/>
            <person name="Workman M."/>
            <person name="Nielsen J."/>
        </authorList>
    </citation>
    <scope>NUCLEOTIDE SEQUENCE [LARGE SCALE GENOMIC DNA]</scope>
    <source>
        <strain evidence="5">IBT 11843</strain>
    </source>
</reference>
<dbReference type="InterPro" id="IPR036865">
    <property type="entry name" value="CRAL-TRIO_dom_sf"/>
</dbReference>
<dbReference type="Pfam" id="PF00650">
    <property type="entry name" value="CRAL_TRIO"/>
    <property type="match status" value="1"/>
</dbReference>
<dbReference type="Pfam" id="PF03765">
    <property type="entry name" value="CRAL_TRIO_N"/>
    <property type="match status" value="1"/>
</dbReference>
<dbReference type="OrthoDB" id="43460at2759"/>
<accession>A0A1V6PCD0</accession>
<comment type="caution">
    <text evidence="4">The sequence shown here is derived from an EMBL/GenBank/DDBJ whole genome shotgun (WGS) entry which is preliminary data.</text>
</comment>
<dbReference type="SUPFAM" id="SSF52087">
    <property type="entry name" value="CRAL/TRIO domain"/>
    <property type="match status" value="1"/>
</dbReference>
<dbReference type="SMART" id="SM00516">
    <property type="entry name" value="SEC14"/>
    <property type="match status" value="1"/>
</dbReference>
<dbReference type="SMART" id="SM01100">
    <property type="entry name" value="CRAL_TRIO_N"/>
    <property type="match status" value="1"/>
</dbReference>
<protein>
    <recommendedName>
        <fullName evidence="3">CRAL-TRIO domain-containing protein</fullName>
    </recommendedName>
</protein>
<dbReference type="Proteomes" id="UP000191522">
    <property type="component" value="Unassembled WGS sequence"/>
</dbReference>
<dbReference type="CDD" id="cd00170">
    <property type="entry name" value="SEC14"/>
    <property type="match status" value="1"/>
</dbReference>
<dbReference type="InterPro" id="IPR011074">
    <property type="entry name" value="CRAL/TRIO_N_dom"/>
</dbReference>